<dbReference type="PANTHER" id="PTHR42832">
    <property type="entry name" value="AMINO ACID AMINOTRANSFERASE"/>
    <property type="match status" value="1"/>
</dbReference>
<dbReference type="NCBIfam" id="TIGR03538">
    <property type="entry name" value="DapC_gpp"/>
    <property type="match status" value="1"/>
</dbReference>
<name>A0A1V2ZZU5_9GAMM</name>
<dbReference type="InterPro" id="IPR015422">
    <property type="entry name" value="PyrdxlP-dep_Trfase_small"/>
</dbReference>
<dbReference type="InterPro" id="IPR050881">
    <property type="entry name" value="LL-DAP_aminotransferase"/>
</dbReference>
<keyword evidence="6" id="KW-1185">Reference proteome</keyword>
<comment type="cofactor">
    <cofactor evidence="1">
        <name>pyridoxal 5'-phosphate</name>
        <dbReference type="ChEBI" id="CHEBI:597326"/>
    </cofactor>
</comment>
<comment type="caution">
    <text evidence="5">The sequence shown here is derived from an EMBL/GenBank/DDBJ whole genome shotgun (WGS) entry which is preliminary data.</text>
</comment>
<keyword evidence="3" id="KW-0808">Transferase</keyword>
<dbReference type="GO" id="GO:0009089">
    <property type="term" value="P:lysine biosynthetic process via diaminopimelate"/>
    <property type="evidence" value="ECO:0007669"/>
    <property type="project" value="InterPro"/>
</dbReference>
<dbReference type="SUPFAM" id="SSF53383">
    <property type="entry name" value="PLP-dependent transferases"/>
    <property type="match status" value="1"/>
</dbReference>
<dbReference type="GO" id="GO:0030170">
    <property type="term" value="F:pyridoxal phosphate binding"/>
    <property type="evidence" value="ECO:0007669"/>
    <property type="project" value="InterPro"/>
</dbReference>
<evidence type="ECO:0000256" key="3">
    <source>
        <dbReference type="ARBA" id="ARBA00022679"/>
    </source>
</evidence>
<evidence type="ECO:0000313" key="6">
    <source>
        <dbReference type="Proteomes" id="UP000189177"/>
    </source>
</evidence>
<dbReference type="InterPro" id="IPR019878">
    <property type="entry name" value="DapC_beta/gammaproteobac"/>
</dbReference>
<protein>
    <submittedName>
        <fullName evidence="5">Succinyldiaminopimelate transaminase</fullName>
    </submittedName>
</protein>
<dbReference type="InterPro" id="IPR004839">
    <property type="entry name" value="Aminotransferase_I/II_large"/>
</dbReference>
<sequence>MNPDLDRLQPYPFERLRALFADLELPGGVDPIALSIGEPRHPLPDFVEPTLQAAVSGYNHYPTTRGAPALRETIALWLQQRFTLPDGIDPERQILPVAGTREALFAIAQAVVDPRAGARVLMPNPFYQIYEGAALLAGAEPAFYDLDSERGCLPDFSQVPESLWKSVQLVYVCNPGNPAGTVIPEDQLQTLIELAERHDFVIAADECYSEIYHPRGHPPPGLLGAAARMGNDTFRRCIAFHSLSKRSNLPGLRSGFVAGDAGILERFALYRTYHGCTLPTPTQAVSRAAWADEAHVEANRDLYAEKFARVVPKLQEVMEVSTPEAGFYLWPRVPDGDDEAFARRLYAEAGVTVLPGRYLGRSHADSGYNPGAGHVRMALVAEPEACVEAAERIVALYR</sequence>
<accession>A0A1V2ZZU5</accession>
<organism evidence="5 6">
    <name type="scientific">Thioalkalivibrio halophilus</name>
    <dbReference type="NCBI Taxonomy" id="252474"/>
    <lineage>
        <taxon>Bacteria</taxon>
        <taxon>Pseudomonadati</taxon>
        <taxon>Pseudomonadota</taxon>
        <taxon>Gammaproteobacteria</taxon>
        <taxon>Chromatiales</taxon>
        <taxon>Ectothiorhodospiraceae</taxon>
        <taxon>Thioalkalivibrio</taxon>
    </lineage>
</organism>
<dbReference type="EMBL" id="MUZR01000013">
    <property type="protein sequence ID" value="OOC10624.1"/>
    <property type="molecule type" value="Genomic_DNA"/>
</dbReference>
<keyword evidence="2" id="KW-0032">Aminotransferase</keyword>
<dbReference type="PANTHER" id="PTHR42832:SF3">
    <property type="entry name" value="L-GLUTAMINE--4-(METHYLSULFANYL)-2-OXOBUTANOATE AMINOTRANSFERASE"/>
    <property type="match status" value="1"/>
</dbReference>
<dbReference type="InterPro" id="IPR015421">
    <property type="entry name" value="PyrdxlP-dep_Trfase_major"/>
</dbReference>
<proteinExistence type="predicted"/>
<reference evidence="5 6" key="1">
    <citation type="submission" date="2017-02" db="EMBL/GenBank/DDBJ databases">
        <title>Genomic diversity within the haloalkaliphilic genus Thioalkalivibrio.</title>
        <authorList>
            <person name="Ahn A.-C."/>
            <person name="Meier-Kolthoff J."/>
            <person name="Overmars L."/>
            <person name="Richter M."/>
            <person name="Woyke T."/>
            <person name="Sorokin D.Y."/>
            <person name="Muyzer G."/>
        </authorList>
    </citation>
    <scope>NUCLEOTIDE SEQUENCE [LARGE SCALE GENOMIC DNA]</scope>
    <source>
        <strain evidence="5 6">HL17</strain>
    </source>
</reference>
<dbReference type="CDD" id="cd00609">
    <property type="entry name" value="AAT_like"/>
    <property type="match status" value="1"/>
</dbReference>
<dbReference type="OrthoDB" id="9813612at2"/>
<dbReference type="InterPro" id="IPR015424">
    <property type="entry name" value="PyrdxlP-dep_Trfase"/>
</dbReference>
<dbReference type="Gene3D" id="3.40.640.10">
    <property type="entry name" value="Type I PLP-dependent aspartate aminotransferase-like (Major domain)"/>
    <property type="match status" value="1"/>
</dbReference>
<dbReference type="Pfam" id="PF00155">
    <property type="entry name" value="Aminotran_1_2"/>
    <property type="match status" value="1"/>
</dbReference>
<evidence type="ECO:0000259" key="4">
    <source>
        <dbReference type="Pfam" id="PF00155"/>
    </source>
</evidence>
<dbReference type="GO" id="GO:0009016">
    <property type="term" value="F:succinyldiaminopimelate transaminase activity"/>
    <property type="evidence" value="ECO:0007669"/>
    <property type="project" value="InterPro"/>
</dbReference>
<dbReference type="Gene3D" id="3.90.1150.10">
    <property type="entry name" value="Aspartate Aminotransferase, domain 1"/>
    <property type="match status" value="1"/>
</dbReference>
<dbReference type="Proteomes" id="UP000189177">
    <property type="component" value="Unassembled WGS sequence"/>
</dbReference>
<evidence type="ECO:0000256" key="1">
    <source>
        <dbReference type="ARBA" id="ARBA00001933"/>
    </source>
</evidence>
<feature type="domain" description="Aminotransferase class I/classII large" evidence="4">
    <location>
        <begin position="30"/>
        <end position="393"/>
    </location>
</feature>
<dbReference type="AlphaFoldDB" id="A0A1V2ZZU5"/>
<gene>
    <name evidence="5" type="ORF">B1A74_04940</name>
</gene>
<dbReference type="STRING" id="252474.B1A74_04940"/>
<evidence type="ECO:0000256" key="2">
    <source>
        <dbReference type="ARBA" id="ARBA00022576"/>
    </source>
</evidence>
<dbReference type="RefSeq" id="WP_077243942.1">
    <property type="nucleotide sequence ID" value="NZ_MUZR01000013.1"/>
</dbReference>
<evidence type="ECO:0000313" key="5">
    <source>
        <dbReference type="EMBL" id="OOC10624.1"/>
    </source>
</evidence>